<organism evidence="1 2">
    <name type="scientific">Cellulomonas wangsupingiae</name>
    <dbReference type="NCBI Taxonomy" id="2968085"/>
    <lineage>
        <taxon>Bacteria</taxon>
        <taxon>Bacillati</taxon>
        <taxon>Actinomycetota</taxon>
        <taxon>Actinomycetes</taxon>
        <taxon>Micrococcales</taxon>
        <taxon>Cellulomonadaceae</taxon>
        <taxon>Cellulomonas</taxon>
    </lineage>
</organism>
<sequence>MTADTTYRVMTEMKAALRSPATDRASPKVAVHHRPVPQDRQLPRDVVDVAHLGRPGDVGEVLEQPPAVR</sequence>
<protein>
    <submittedName>
        <fullName evidence="1">Uncharacterized protein</fullName>
    </submittedName>
</protein>
<reference evidence="1 2" key="1">
    <citation type="submission" date="2022-07" db="EMBL/GenBank/DDBJ databases">
        <title>Novel species in genus cellulomonas.</title>
        <authorList>
            <person name="Ye L."/>
        </authorList>
    </citation>
    <scope>NUCLEOTIDE SEQUENCE [LARGE SCALE GENOMIC DNA]</scope>
    <source>
        <strain evidence="2">zg-Y908</strain>
    </source>
</reference>
<dbReference type="Proteomes" id="UP001317322">
    <property type="component" value="Chromosome"/>
</dbReference>
<keyword evidence="2" id="KW-1185">Reference proteome</keyword>
<name>A0ABY5K6N9_9CELL</name>
<evidence type="ECO:0000313" key="2">
    <source>
        <dbReference type="Proteomes" id="UP001317322"/>
    </source>
</evidence>
<dbReference type="EMBL" id="CP101989">
    <property type="protein sequence ID" value="UUI65640.1"/>
    <property type="molecule type" value="Genomic_DNA"/>
</dbReference>
<proteinExistence type="predicted"/>
<evidence type="ECO:0000313" key="1">
    <source>
        <dbReference type="EMBL" id="UUI65640.1"/>
    </source>
</evidence>
<dbReference type="RefSeq" id="WP_227566333.1">
    <property type="nucleotide sequence ID" value="NZ_CP101989.1"/>
</dbReference>
<accession>A0ABY5K6N9</accession>
<gene>
    <name evidence="1" type="ORF">NP075_02560</name>
</gene>